<evidence type="ECO:0000313" key="11">
    <source>
        <dbReference type="EMBL" id="CAD8433639.1"/>
    </source>
</evidence>
<evidence type="ECO:0000256" key="8">
    <source>
        <dbReference type="SAM" id="MobiDB-lite"/>
    </source>
</evidence>
<dbReference type="PANTHER" id="PTHR18929">
    <property type="entry name" value="PROTEIN DISULFIDE ISOMERASE"/>
    <property type="match status" value="1"/>
</dbReference>
<dbReference type="AlphaFoldDB" id="A0A7S0GMK8"/>
<dbReference type="CDD" id="cd02961">
    <property type="entry name" value="PDI_a_family"/>
    <property type="match status" value="2"/>
</dbReference>
<keyword evidence="7" id="KW-0676">Redox-active center</keyword>
<feature type="domain" description="Thioredoxin" evidence="10">
    <location>
        <begin position="11"/>
        <end position="134"/>
    </location>
</feature>
<evidence type="ECO:0000256" key="1">
    <source>
        <dbReference type="ARBA" id="ARBA00001182"/>
    </source>
</evidence>
<dbReference type="Pfam" id="PF00085">
    <property type="entry name" value="Thioredoxin"/>
    <property type="match status" value="2"/>
</dbReference>
<evidence type="ECO:0000256" key="9">
    <source>
        <dbReference type="SAM" id="SignalP"/>
    </source>
</evidence>
<evidence type="ECO:0000256" key="7">
    <source>
        <dbReference type="ARBA" id="ARBA00023284"/>
    </source>
</evidence>
<feature type="region of interest" description="Disordered" evidence="8">
    <location>
        <begin position="311"/>
        <end position="330"/>
    </location>
</feature>
<dbReference type="EC" id="5.3.4.1" evidence="4"/>
<evidence type="ECO:0000256" key="6">
    <source>
        <dbReference type="ARBA" id="ARBA00023235"/>
    </source>
</evidence>
<accession>A0A7S0GMK8</accession>
<protein>
    <recommendedName>
        <fullName evidence="4">protein disulfide-isomerase</fullName>
        <ecNumber evidence="4">5.3.4.1</ecNumber>
    </recommendedName>
</protein>
<keyword evidence="6" id="KW-0413">Isomerase</keyword>
<dbReference type="GO" id="GO:0006457">
    <property type="term" value="P:protein folding"/>
    <property type="evidence" value="ECO:0007669"/>
    <property type="project" value="TreeGrafter"/>
</dbReference>
<reference evidence="11" key="1">
    <citation type="submission" date="2021-01" db="EMBL/GenBank/DDBJ databases">
        <authorList>
            <person name="Corre E."/>
            <person name="Pelletier E."/>
            <person name="Niang G."/>
            <person name="Scheremetjew M."/>
            <person name="Finn R."/>
            <person name="Kale V."/>
            <person name="Holt S."/>
            <person name="Cochrane G."/>
            <person name="Meng A."/>
            <person name="Brown T."/>
            <person name="Cohen L."/>
        </authorList>
    </citation>
    <scope>NUCLEOTIDE SEQUENCE</scope>
    <source>
        <strain evidence="11">CCAC1681</strain>
    </source>
</reference>
<dbReference type="EMBL" id="HBEN01003273">
    <property type="protein sequence ID" value="CAD8433639.1"/>
    <property type="molecule type" value="Transcribed_RNA"/>
</dbReference>
<proteinExistence type="inferred from homology"/>
<dbReference type="InterPro" id="IPR013766">
    <property type="entry name" value="Thioredoxin_domain"/>
</dbReference>
<dbReference type="Gene3D" id="3.40.30.10">
    <property type="entry name" value="Glutaredoxin"/>
    <property type="match status" value="4"/>
</dbReference>
<evidence type="ECO:0000256" key="4">
    <source>
        <dbReference type="ARBA" id="ARBA00012723"/>
    </source>
</evidence>
<gene>
    <name evidence="11" type="ORF">MSP1401_LOCUS2650</name>
</gene>
<dbReference type="GO" id="GO:0034976">
    <property type="term" value="P:response to endoplasmic reticulum stress"/>
    <property type="evidence" value="ECO:0007669"/>
    <property type="project" value="TreeGrafter"/>
</dbReference>
<dbReference type="GO" id="GO:0005788">
    <property type="term" value="C:endoplasmic reticulum lumen"/>
    <property type="evidence" value="ECO:0007669"/>
    <property type="project" value="UniProtKB-SubCell"/>
</dbReference>
<keyword evidence="5" id="KW-0256">Endoplasmic reticulum</keyword>
<feature type="domain" description="Thioredoxin" evidence="10">
    <location>
        <begin position="411"/>
        <end position="532"/>
    </location>
</feature>
<comment type="catalytic activity">
    <reaction evidence="1">
        <text>Catalyzes the rearrangement of -S-S- bonds in proteins.</text>
        <dbReference type="EC" id="5.3.4.1"/>
    </reaction>
</comment>
<evidence type="ECO:0000256" key="2">
    <source>
        <dbReference type="ARBA" id="ARBA00004319"/>
    </source>
</evidence>
<dbReference type="PROSITE" id="PS51352">
    <property type="entry name" value="THIOREDOXIN_2"/>
    <property type="match status" value="2"/>
</dbReference>
<sequence length="550" mass="59059">MFRRALVLLLLALGAAAAASPEVLRLDADSFEPAVASRPFVAVAFVAPWCAHCKRLEPEWRAAASKLAARGRNIALATLDATAGDANAALAARHDVRGFPSIRIFRDGDPKSAEEYVGPRAADGVVATLERLEAKAETFINTKRDAEAFVKAKPVVVLGVFDGERDAPLARAFGAAARAFADDPDAPDDVSVPFGVVASAAAVPETDSFFGEERKVRRGDVLIYREFETRVERFRFEHLAEKNASRDERKDALLSFVSLRATPRVAALTRDPRSRSVLRRVFAHPGPKVIGFADDESTRREMAETMARVAEEEEKEHISKPDTSGAGDAPTTRARFVVGVAAENANALRFFDVDPERLPAVVIHDTRTDARYVLRDASGADALAEWLAAFRAGTLAPTVRSAGDETSGATPPEAEAAPSAASAAILVAKGFRDAVAGAEAPAVTLIQFHAPWCGHCESFAPTYNAVAAAFRDDRDARVVTFDADANDVPDARFDVKGFPAVRLYRKADDSVHAYEGARTTKALIEFVRKHVGVGSGGDARRGERGDDGEL</sequence>
<dbReference type="PROSITE" id="PS00194">
    <property type="entry name" value="THIOREDOXIN_1"/>
    <property type="match status" value="1"/>
</dbReference>
<evidence type="ECO:0000256" key="5">
    <source>
        <dbReference type="ARBA" id="ARBA00022824"/>
    </source>
</evidence>
<comment type="similarity">
    <text evidence="3">Belongs to the protein disulfide isomerase family.</text>
</comment>
<feature type="signal peptide" evidence="9">
    <location>
        <begin position="1"/>
        <end position="18"/>
    </location>
</feature>
<dbReference type="InterPro" id="IPR036249">
    <property type="entry name" value="Thioredoxin-like_sf"/>
</dbReference>
<dbReference type="SUPFAM" id="SSF52833">
    <property type="entry name" value="Thioredoxin-like"/>
    <property type="match status" value="2"/>
</dbReference>
<organism evidence="11">
    <name type="scientific">Micromonas pusilla</name>
    <name type="common">Picoplanktonic green alga</name>
    <name type="synonym">Chromulina pusilla</name>
    <dbReference type="NCBI Taxonomy" id="38833"/>
    <lineage>
        <taxon>Eukaryota</taxon>
        <taxon>Viridiplantae</taxon>
        <taxon>Chlorophyta</taxon>
        <taxon>Mamiellophyceae</taxon>
        <taxon>Mamiellales</taxon>
        <taxon>Mamiellaceae</taxon>
        <taxon>Micromonas</taxon>
    </lineage>
</organism>
<feature type="chain" id="PRO_5031091379" description="protein disulfide-isomerase" evidence="9">
    <location>
        <begin position="19"/>
        <end position="550"/>
    </location>
</feature>
<dbReference type="GO" id="GO:0003756">
    <property type="term" value="F:protein disulfide isomerase activity"/>
    <property type="evidence" value="ECO:0007669"/>
    <property type="project" value="UniProtKB-EC"/>
</dbReference>
<evidence type="ECO:0000259" key="10">
    <source>
        <dbReference type="PROSITE" id="PS51352"/>
    </source>
</evidence>
<evidence type="ECO:0000256" key="3">
    <source>
        <dbReference type="ARBA" id="ARBA00006347"/>
    </source>
</evidence>
<dbReference type="InterPro" id="IPR017937">
    <property type="entry name" value="Thioredoxin_CS"/>
</dbReference>
<name>A0A7S0GMK8_MICPS</name>
<dbReference type="PANTHER" id="PTHR18929:SF132">
    <property type="entry name" value="PROTEIN DISULFIDE-ISOMERASE A3"/>
    <property type="match status" value="1"/>
</dbReference>
<comment type="subcellular location">
    <subcellularLocation>
        <location evidence="2">Endoplasmic reticulum lumen</location>
    </subcellularLocation>
</comment>
<keyword evidence="9" id="KW-0732">Signal</keyword>